<accession>A0ABX8GDM9</accession>
<proteinExistence type="predicted"/>
<dbReference type="EMBL" id="CP075897">
    <property type="protein sequence ID" value="QWB31338.1"/>
    <property type="molecule type" value="Genomic_DNA"/>
</dbReference>
<reference evidence="1 2" key="1">
    <citation type="submission" date="2021-05" db="EMBL/GenBank/DDBJ databases">
        <title>Biocontrol using Exiguobacterium acetylicum SI17 against litchi downy blight caused by Peronophythora litchii.</title>
        <authorList>
            <person name="Zheng L."/>
        </authorList>
    </citation>
    <scope>NUCLEOTIDE SEQUENCE [LARGE SCALE GENOMIC DNA]</scope>
    <source>
        <strain evidence="1 2">SI17</strain>
    </source>
</reference>
<protein>
    <submittedName>
        <fullName evidence="1">Tetratricopeptide repeat protein</fullName>
    </submittedName>
</protein>
<gene>
    <name evidence="1" type="ORF">KKI46_06725</name>
</gene>
<dbReference type="RefSeq" id="WP_069941025.1">
    <property type="nucleotide sequence ID" value="NZ_CP075897.1"/>
</dbReference>
<keyword evidence="2" id="KW-1185">Reference proteome</keyword>
<dbReference type="Proteomes" id="UP000679498">
    <property type="component" value="Chromosome"/>
</dbReference>
<name>A0ABX8GDM9_EXIAC</name>
<organism evidence="1 2">
    <name type="scientific">Exiguobacterium acetylicum</name>
    <name type="common">Brevibacterium acetylicum</name>
    <dbReference type="NCBI Taxonomy" id="41170"/>
    <lineage>
        <taxon>Bacteria</taxon>
        <taxon>Bacillati</taxon>
        <taxon>Bacillota</taxon>
        <taxon>Bacilli</taxon>
        <taxon>Bacillales</taxon>
        <taxon>Bacillales Family XII. Incertae Sedis</taxon>
        <taxon>Exiguobacterium</taxon>
    </lineage>
</organism>
<dbReference type="GeneID" id="88811363"/>
<dbReference type="Gene3D" id="1.25.40.10">
    <property type="entry name" value="Tetratricopeptide repeat domain"/>
    <property type="match status" value="1"/>
</dbReference>
<dbReference type="InterPro" id="IPR011990">
    <property type="entry name" value="TPR-like_helical_dom_sf"/>
</dbReference>
<evidence type="ECO:0000313" key="2">
    <source>
        <dbReference type="Proteomes" id="UP000679498"/>
    </source>
</evidence>
<sequence>MITSYARAQELRHAIRETTDRDERRQLEDELTNLYVRQAEYSKFSETPDYGAARRALTMALKFRPNHPLANYRLGYILYVKRQYAEAIRHFSRALDGTVDAALSDIQTTLTHMFVVNCSIYLARESLAELEYREHVKHPSEAARLNKYRNELLVEDEHLFDRLYYRKIQDGTETLINERSFQGYQADDQEIVLRSSSEGTFVEWRNQTILLNPNGFLALFVIMTGTTSTYPALAERLTELSGQAITYDHVRQLLRRLRSDLFFFQDIVQTTSLRMNDGTRLNGFSVADGVKVTVLCRADHLLN</sequence>
<evidence type="ECO:0000313" key="1">
    <source>
        <dbReference type="EMBL" id="QWB31338.1"/>
    </source>
</evidence>
<dbReference type="SUPFAM" id="SSF48452">
    <property type="entry name" value="TPR-like"/>
    <property type="match status" value="1"/>
</dbReference>